<evidence type="ECO:0000313" key="3">
    <source>
        <dbReference type="Proteomes" id="UP000800984"/>
    </source>
</evidence>
<sequence>MKKNIYSDLTDEQLLKKRNFFKGISIAFALIFIVAISILLYLFVTKGFKNSSIVTLLPIFMLPITLMPLFINFSLIHKEIKSRKI</sequence>
<organism evidence="2 3">
    <name type="scientific">Flavobacterium difficile</name>
    <dbReference type="NCBI Taxonomy" id="2709659"/>
    <lineage>
        <taxon>Bacteria</taxon>
        <taxon>Pseudomonadati</taxon>
        <taxon>Bacteroidota</taxon>
        <taxon>Flavobacteriia</taxon>
        <taxon>Flavobacteriales</taxon>
        <taxon>Flavobacteriaceae</taxon>
        <taxon>Flavobacterium</taxon>
    </lineage>
</organism>
<keyword evidence="1" id="KW-1133">Transmembrane helix</keyword>
<dbReference type="EMBL" id="JAAJBT010000002">
    <property type="protein sequence ID" value="NHM01412.1"/>
    <property type="molecule type" value="Genomic_DNA"/>
</dbReference>
<proteinExistence type="predicted"/>
<reference evidence="2 3" key="1">
    <citation type="submission" date="2020-02" db="EMBL/GenBank/DDBJ databases">
        <authorList>
            <person name="Chen W.-M."/>
        </authorList>
    </citation>
    <scope>NUCLEOTIDE SEQUENCE [LARGE SCALE GENOMIC DNA]</scope>
    <source>
        <strain evidence="2 3">KDG-16</strain>
    </source>
</reference>
<keyword evidence="1" id="KW-0812">Transmembrane</keyword>
<feature type="transmembrane region" description="Helical" evidence="1">
    <location>
        <begin position="56"/>
        <end position="76"/>
    </location>
</feature>
<dbReference type="Proteomes" id="UP000800984">
    <property type="component" value="Unassembled WGS sequence"/>
</dbReference>
<accession>A0ABX0I4B0</accession>
<keyword evidence="1" id="KW-0472">Membrane</keyword>
<feature type="transmembrane region" description="Helical" evidence="1">
    <location>
        <begin position="20"/>
        <end position="44"/>
    </location>
</feature>
<comment type="caution">
    <text evidence="2">The sequence shown here is derived from an EMBL/GenBank/DDBJ whole genome shotgun (WGS) entry which is preliminary data.</text>
</comment>
<keyword evidence="3" id="KW-1185">Reference proteome</keyword>
<evidence type="ECO:0008006" key="4">
    <source>
        <dbReference type="Google" id="ProtNLM"/>
    </source>
</evidence>
<evidence type="ECO:0000313" key="2">
    <source>
        <dbReference type="EMBL" id="NHM01412.1"/>
    </source>
</evidence>
<protein>
    <recommendedName>
        <fullName evidence="4">Redox-active disulfide protein 2</fullName>
    </recommendedName>
</protein>
<name>A0ABX0I4B0_9FLAO</name>
<evidence type="ECO:0000256" key="1">
    <source>
        <dbReference type="SAM" id="Phobius"/>
    </source>
</evidence>
<dbReference type="RefSeq" id="WP_166076466.1">
    <property type="nucleotide sequence ID" value="NZ_JAAJBT010000002.1"/>
</dbReference>
<gene>
    <name evidence="2" type="ORF">G4D72_04720</name>
</gene>